<evidence type="ECO:0008006" key="4">
    <source>
        <dbReference type="Google" id="ProtNLM"/>
    </source>
</evidence>
<sequence length="71" mass="7484">MVCLQRVGEPSSTIPPHGLNLGAPSDVTRGEPVPRKRGRPRKYGHDGIVSLGFVSFFGYTSGQVSASSEVG</sequence>
<evidence type="ECO:0000313" key="3">
    <source>
        <dbReference type="Proteomes" id="UP001642360"/>
    </source>
</evidence>
<protein>
    <recommendedName>
        <fullName evidence="4">AT-hook motif nuclear-localized protein</fullName>
    </recommendedName>
</protein>
<dbReference type="EMBL" id="CAUOFW020001625">
    <property type="protein sequence ID" value="CAK9146938.1"/>
    <property type="molecule type" value="Genomic_DNA"/>
</dbReference>
<keyword evidence="3" id="KW-1185">Reference proteome</keyword>
<dbReference type="Proteomes" id="UP001642360">
    <property type="component" value="Unassembled WGS sequence"/>
</dbReference>
<organism evidence="2 3">
    <name type="scientific">Ilex paraguariensis</name>
    <name type="common">yerba mate</name>
    <dbReference type="NCBI Taxonomy" id="185542"/>
    <lineage>
        <taxon>Eukaryota</taxon>
        <taxon>Viridiplantae</taxon>
        <taxon>Streptophyta</taxon>
        <taxon>Embryophyta</taxon>
        <taxon>Tracheophyta</taxon>
        <taxon>Spermatophyta</taxon>
        <taxon>Magnoliopsida</taxon>
        <taxon>eudicotyledons</taxon>
        <taxon>Gunneridae</taxon>
        <taxon>Pentapetalae</taxon>
        <taxon>asterids</taxon>
        <taxon>campanulids</taxon>
        <taxon>Aquifoliales</taxon>
        <taxon>Aquifoliaceae</taxon>
        <taxon>Ilex</taxon>
    </lineage>
</organism>
<evidence type="ECO:0000256" key="1">
    <source>
        <dbReference type="SAM" id="MobiDB-lite"/>
    </source>
</evidence>
<comment type="caution">
    <text evidence="2">The sequence shown here is derived from an EMBL/GenBank/DDBJ whole genome shotgun (WGS) entry which is preliminary data.</text>
</comment>
<evidence type="ECO:0000313" key="2">
    <source>
        <dbReference type="EMBL" id="CAK9146938.1"/>
    </source>
</evidence>
<feature type="region of interest" description="Disordered" evidence="1">
    <location>
        <begin position="1"/>
        <end position="44"/>
    </location>
</feature>
<proteinExistence type="predicted"/>
<gene>
    <name evidence="2" type="ORF">ILEXP_LOCUS14815</name>
</gene>
<name>A0ABC8RW57_9AQUA</name>
<reference evidence="2 3" key="1">
    <citation type="submission" date="2024-02" db="EMBL/GenBank/DDBJ databases">
        <authorList>
            <person name="Vignale AGUSTIN F."/>
            <person name="Sosa J E."/>
            <person name="Modenutti C."/>
        </authorList>
    </citation>
    <scope>NUCLEOTIDE SEQUENCE [LARGE SCALE GENOMIC DNA]</scope>
</reference>
<dbReference type="AlphaFoldDB" id="A0ABC8RW57"/>
<accession>A0ABC8RW57</accession>